<reference evidence="3 4" key="1">
    <citation type="journal article" date="2015" name="Plant Cell">
        <title>Oil accumulation by the oleaginous diatom Fistulifera solaris as revealed by the genome and transcriptome.</title>
        <authorList>
            <person name="Tanaka T."/>
            <person name="Maeda Y."/>
            <person name="Veluchamy A."/>
            <person name="Tanaka M."/>
            <person name="Abida H."/>
            <person name="Marechal E."/>
            <person name="Bowler C."/>
            <person name="Muto M."/>
            <person name="Sunaga Y."/>
            <person name="Tanaka M."/>
            <person name="Yoshino T."/>
            <person name="Taniguchi T."/>
            <person name="Fukuda Y."/>
            <person name="Nemoto M."/>
            <person name="Matsumoto M."/>
            <person name="Wong P.S."/>
            <person name="Aburatani S."/>
            <person name="Fujibuchi W."/>
        </authorList>
    </citation>
    <scope>NUCLEOTIDE SEQUENCE [LARGE SCALE GENOMIC DNA]</scope>
    <source>
        <strain evidence="3 4">JPCC DA0580</strain>
    </source>
</reference>
<dbReference type="InParanoid" id="A0A1Z5JY34"/>
<dbReference type="Gene3D" id="3.30.450.20">
    <property type="entry name" value="PAS domain"/>
    <property type="match status" value="1"/>
</dbReference>
<sequence length="229" mass="25639">MPPPLPNNLQASVNSLPTTNDPDASDDEPEGKKQMKRAANRKSAQLSRKRKKQFIEELKEENDGLRRKEQILRSIPDLVVVFDSSGKLWFVSESVERFLSFTASELEGTSFWDRLSPESVRILKAAFMDSLAAREDVSDTVQLGTGVWELELVDKSNTNKRVSLNGVVHFAGERPECVCSIRPLDNLRVDDTTTRDKAPKRRKRGDATRISDSGNSSGEESESDETDGR</sequence>
<evidence type="ECO:0000313" key="3">
    <source>
        <dbReference type="EMBL" id="GAX18728.1"/>
    </source>
</evidence>
<dbReference type="InterPro" id="IPR013767">
    <property type="entry name" value="PAS_fold"/>
</dbReference>
<protein>
    <recommendedName>
        <fullName evidence="2">PAS domain-containing protein</fullName>
    </recommendedName>
</protein>
<evidence type="ECO:0000259" key="2">
    <source>
        <dbReference type="PROSITE" id="PS50112"/>
    </source>
</evidence>
<dbReference type="SUPFAM" id="SSF55785">
    <property type="entry name" value="PYP-like sensor domain (PAS domain)"/>
    <property type="match status" value="1"/>
</dbReference>
<dbReference type="InterPro" id="IPR000014">
    <property type="entry name" value="PAS"/>
</dbReference>
<dbReference type="SMART" id="SM00338">
    <property type="entry name" value="BRLZ"/>
    <property type="match status" value="1"/>
</dbReference>
<proteinExistence type="predicted"/>
<evidence type="ECO:0000313" key="4">
    <source>
        <dbReference type="Proteomes" id="UP000198406"/>
    </source>
</evidence>
<feature type="region of interest" description="Disordered" evidence="1">
    <location>
        <begin position="1"/>
        <end position="50"/>
    </location>
</feature>
<gene>
    <name evidence="3" type="ORF">FisN_26Hh018</name>
</gene>
<dbReference type="CDD" id="cd00130">
    <property type="entry name" value="PAS"/>
    <property type="match status" value="1"/>
</dbReference>
<dbReference type="EMBL" id="BDSP01000132">
    <property type="protein sequence ID" value="GAX18728.1"/>
    <property type="molecule type" value="Genomic_DNA"/>
</dbReference>
<feature type="compositionally biased region" description="Acidic residues" evidence="1">
    <location>
        <begin position="219"/>
        <end position="229"/>
    </location>
</feature>
<feature type="region of interest" description="Disordered" evidence="1">
    <location>
        <begin position="190"/>
        <end position="229"/>
    </location>
</feature>
<dbReference type="NCBIfam" id="TIGR00229">
    <property type="entry name" value="sensory_box"/>
    <property type="match status" value="1"/>
</dbReference>
<dbReference type="SMART" id="SM00091">
    <property type="entry name" value="PAS"/>
    <property type="match status" value="1"/>
</dbReference>
<dbReference type="Pfam" id="PF00989">
    <property type="entry name" value="PAS"/>
    <property type="match status" value="1"/>
</dbReference>
<dbReference type="AlphaFoldDB" id="A0A1Z5JY34"/>
<dbReference type="CDD" id="cd14686">
    <property type="entry name" value="bZIP"/>
    <property type="match status" value="1"/>
</dbReference>
<dbReference type="InterPro" id="IPR035965">
    <property type="entry name" value="PAS-like_dom_sf"/>
</dbReference>
<dbReference type="PROSITE" id="PS50112">
    <property type="entry name" value="PAS"/>
    <property type="match status" value="1"/>
</dbReference>
<feature type="compositionally biased region" description="Polar residues" evidence="1">
    <location>
        <begin position="7"/>
        <end position="22"/>
    </location>
</feature>
<organism evidence="3 4">
    <name type="scientific">Fistulifera solaris</name>
    <name type="common">Oleaginous diatom</name>
    <dbReference type="NCBI Taxonomy" id="1519565"/>
    <lineage>
        <taxon>Eukaryota</taxon>
        <taxon>Sar</taxon>
        <taxon>Stramenopiles</taxon>
        <taxon>Ochrophyta</taxon>
        <taxon>Bacillariophyta</taxon>
        <taxon>Bacillariophyceae</taxon>
        <taxon>Bacillariophycidae</taxon>
        <taxon>Naviculales</taxon>
        <taxon>Naviculaceae</taxon>
        <taxon>Fistulifera</taxon>
    </lineage>
</organism>
<dbReference type="GO" id="GO:0003700">
    <property type="term" value="F:DNA-binding transcription factor activity"/>
    <property type="evidence" value="ECO:0007669"/>
    <property type="project" value="InterPro"/>
</dbReference>
<comment type="caution">
    <text evidence="3">The sequence shown here is derived from an EMBL/GenBank/DDBJ whole genome shotgun (WGS) entry which is preliminary data.</text>
</comment>
<dbReference type="OrthoDB" id="46629at2759"/>
<dbReference type="Proteomes" id="UP000198406">
    <property type="component" value="Unassembled WGS sequence"/>
</dbReference>
<accession>A0A1Z5JY34</accession>
<keyword evidence="4" id="KW-1185">Reference proteome</keyword>
<name>A0A1Z5JY34_FISSO</name>
<evidence type="ECO:0000256" key="1">
    <source>
        <dbReference type="SAM" id="MobiDB-lite"/>
    </source>
</evidence>
<dbReference type="InterPro" id="IPR004827">
    <property type="entry name" value="bZIP"/>
</dbReference>
<feature type="domain" description="PAS" evidence="2">
    <location>
        <begin position="64"/>
        <end position="134"/>
    </location>
</feature>